<evidence type="ECO:0000256" key="5">
    <source>
        <dbReference type="ARBA" id="ARBA00022840"/>
    </source>
</evidence>
<dbReference type="AlphaFoldDB" id="A0A6S6YTB7"/>
<dbReference type="SMART" id="SM00382">
    <property type="entry name" value="AAA"/>
    <property type="match status" value="2"/>
</dbReference>
<dbReference type="RefSeq" id="WP_175174277.1">
    <property type="nucleotide sequence ID" value="NZ_CADIJX010000002.1"/>
</dbReference>
<protein>
    <submittedName>
        <fullName evidence="7">Glutathione import ATP-binding protein GsiA</fullName>
    </submittedName>
</protein>
<dbReference type="Proteomes" id="UP000494108">
    <property type="component" value="Unassembled WGS sequence"/>
</dbReference>
<dbReference type="NCBIfam" id="NF008453">
    <property type="entry name" value="PRK11308.1"/>
    <property type="match status" value="2"/>
</dbReference>
<dbReference type="PANTHER" id="PTHR43776:SF7">
    <property type="entry name" value="D,D-DIPEPTIDE TRANSPORT ATP-BINDING PROTEIN DDPF-RELATED"/>
    <property type="match status" value="1"/>
</dbReference>
<dbReference type="InterPro" id="IPR027417">
    <property type="entry name" value="P-loop_NTPase"/>
</dbReference>
<keyword evidence="3" id="KW-0472">Membrane</keyword>
<dbReference type="CDD" id="cd03257">
    <property type="entry name" value="ABC_NikE_OppD_transporters"/>
    <property type="match status" value="2"/>
</dbReference>
<dbReference type="GO" id="GO:0005524">
    <property type="term" value="F:ATP binding"/>
    <property type="evidence" value="ECO:0007669"/>
    <property type="project" value="UniProtKB-KW"/>
</dbReference>
<dbReference type="GO" id="GO:0015833">
    <property type="term" value="P:peptide transport"/>
    <property type="evidence" value="ECO:0007669"/>
    <property type="project" value="InterPro"/>
</dbReference>
<dbReference type="SUPFAM" id="SSF52540">
    <property type="entry name" value="P-loop containing nucleoside triphosphate hydrolases"/>
    <property type="match status" value="2"/>
</dbReference>
<evidence type="ECO:0000259" key="6">
    <source>
        <dbReference type="PROSITE" id="PS50893"/>
    </source>
</evidence>
<gene>
    <name evidence="7" type="primary">gsiA_4</name>
    <name evidence="7" type="ORF">LMG3431_01965</name>
</gene>
<sequence length="547" mass="58284">MNASASLLDIQGLSIRLPAGADRALAVKEASLSITSGETLCIVGESGSGKSMIANAVMGLLPQPQVRPVAGSIVFQGHDLLALPEPQWRALRGNRIGMIFQDPMSALNPVMRIGDQLEEALDAHVKLSSADKRTRILAALDDVRLPDPAGIAASYPGRLSGGQRQRIMIACALMLEPALLIADEPTTALDVTTQAQILDLIRDLQAKRGTAVLFITHDFGVVSQIADRVAVMQLGEIVEAGTAEQVLSHPRHDYTRKLIAAIPHGEPTASIAAAQDPVLLDVRNLSKTYVSGGGLFRRGRETPAMRDISFSLRRGEVLGLVGESGSGKSTLGRCIAGLLAQDGGQILFNGKARGPQGAARPEPGRIQMVFQDPQASLNPRHTVGRSIMAGPLAQGMAPAQARARAAELLQRVGLSPDAVTRYPHEFSGGQRQRIGIARALASDPELIVADEPVSALDVSVQAQVLALFASVREQFKLSMLFVTHDLRVAAQMCDRIAVMQQGRIIECGPAAQIIQQPEQAYTRELVQAVPDFTRIVSGRHGREVAAA</sequence>
<keyword evidence="4" id="KW-0547">Nucleotide-binding</keyword>
<evidence type="ECO:0000256" key="1">
    <source>
        <dbReference type="ARBA" id="ARBA00005417"/>
    </source>
</evidence>
<name>A0A6S6YTB7_9BURK</name>
<keyword evidence="8" id="KW-1185">Reference proteome</keyword>
<dbReference type="Pfam" id="PF08352">
    <property type="entry name" value="oligo_HPY"/>
    <property type="match status" value="2"/>
</dbReference>
<dbReference type="GO" id="GO:0016887">
    <property type="term" value="F:ATP hydrolysis activity"/>
    <property type="evidence" value="ECO:0007669"/>
    <property type="project" value="InterPro"/>
</dbReference>
<dbReference type="InterPro" id="IPR013563">
    <property type="entry name" value="Oligopep_ABC_C"/>
</dbReference>
<evidence type="ECO:0000256" key="3">
    <source>
        <dbReference type="ARBA" id="ARBA00022475"/>
    </source>
</evidence>
<evidence type="ECO:0000313" key="7">
    <source>
        <dbReference type="EMBL" id="CAB3639439.1"/>
    </source>
</evidence>
<dbReference type="EMBL" id="CADIJX010000002">
    <property type="protein sequence ID" value="CAB3639439.1"/>
    <property type="molecule type" value="Genomic_DNA"/>
</dbReference>
<reference evidence="7 8" key="1">
    <citation type="submission" date="2020-04" db="EMBL/GenBank/DDBJ databases">
        <authorList>
            <person name="De Canck E."/>
        </authorList>
    </citation>
    <scope>NUCLEOTIDE SEQUENCE [LARGE SCALE GENOMIC DNA]</scope>
    <source>
        <strain evidence="7 8">LMG 3431</strain>
    </source>
</reference>
<feature type="domain" description="ABC transporter" evidence="6">
    <location>
        <begin position="280"/>
        <end position="526"/>
    </location>
</feature>
<dbReference type="PROSITE" id="PS00211">
    <property type="entry name" value="ABC_TRANSPORTER_1"/>
    <property type="match status" value="2"/>
</dbReference>
<evidence type="ECO:0000256" key="2">
    <source>
        <dbReference type="ARBA" id="ARBA00022448"/>
    </source>
</evidence>
<dbReference type="Gene3D" id="3.40.50.300">
    <property type="entry name" value="P-loop containing nucleotide triphosphate hydrolases"/>
    <property type="match status" value="2"/>
</dbReference>
<feature type="domain" description="ABC transporter" evidence="6">
    <location>
        <begin position="8"/>
        <end position="259"/>
    </location>
</feature>
<dbReference type="Pfam" id="PF00005">
    <property type="entry name" value="ABC_tran"/>
    <property type="match status" value="2"/>
</dbReference>
<keyword evidence="2" id="KW-0813">Transport</keyword>
<keyword evidence="3" id="KW-1003">Cell membrane</keyword>
<accession>A0A6S6YTB7</accession>
<dbReference type="FunFam" id="3.40.50.300:FF:000016">
    <property type="entry name" value="Oligopeptide ABC transporter ATP-binding component"/>
    <property type="match status" value="1"/>
</dbReference>
<dbReference type="InterPro" id="IPR003439">
    <property type="entry name" value="ABC_transporter-like_ATP-bd"/>
</dbReference>
<dbReference type="PROSITE" id="PS50893">
    <property type="entry name" value="ABC_TRANSPORTER_2"/>
    <property type="match status" value="2"/>
</dbReference>
<dbReference type="NCBIfam" id="NF007739">
    <property type="entry name" value="PRK10419.1"/>
    <property type="match status" value="2"/>
</dbReference>
<dbReference type="GO" id="GO:0055085">
    <property type="term" value="P:transmembrane transport"/>
    <property type="evidence" value="ECO:0007669"/>
    <property type="project" value="UniProtKB-ARBA"/>
</dbReference>
<comment type="similarity">
    <text evidence="1">Belongs to the ABC transporter superfamily.</text>
</comment>
<keyword evidence="5 7" id="KW-0067">ATP-binding</keyword>
<proteinExistence type="inferred from homology"/>
<organism evidence="7 8">
    <name type="scientific">Achromobacter pestifer</name>
    <dbReference type="NCBI Taxonomy" id="1353889"/>
    <lineage>
        <taxon>Bacteria</taxon>
        <taxon>Pseudomonadati</taxon>
        <taxon>Pseudomonadota</taxon>
        <taxon>Betaproteobacteria</taxon>
        <taxon>Burkholderiales</taxon>
        <taxon>Alcaligenaceae</taxon>
        <taxon>Achromobacter</taxon>
    </lineage>
</organism>
<dbReference type="InterPro" id="IPR003593">
    <property type="entry name" value="AAA+_ATPase"/>
</dbReference>
<dbReference type="PANTHER" id="PTHR43776">
    <property type="entry name" value="TRANSPORT ATP-BINDING PROTEIN"/>
    <property type="match status" value="1"/>
</dbReference>
<evidence type="ECO:0000313" key="8">
    <source>
        <dbReference type="Proteomes" id="UP000494108"/>
    </source>
</evidence>
<evidence type="ECO:0000256" key="4">
    <source>
        <dbReference type="ARBA" id="ARBA00022741"/>
    </source>
</evidence>
<dbReference type="InterPro" id="IPR017871">
    <property type="entry name" value="ABC_transporter-like_CS"/>
</dbReference>
<dbReference type="InterPro" id="IPR050319">
    <property type="entry name" value="ABC_transp_ATP-bind"/>
</dbReference>